<evidence type="ECO:0000313" key="1">
    <source>
        <dbReference type="EMBL" id="KAJ9117249.1"/>
    </source>
</evidence>
<gene>
    <name evidence="1" type="ORF">QFC20_000394</name>
</gene>
<sequence>MRYTPFVLPFLASLLGPAATSELSSDSKTFPSISLPETTATQKSNVQRRNVKTGLGLKKSLSSESKIAKNVLESTGDGYCSPSGPIENTLCAYETIESLNKELYPTLHELVTSDFFRHYKVDLFRECPFWYENGFCMNRDCGVETADEDHIPEKWRTKALSQVTVSDDSQSLPGCDLHAEDFCYIDSESPSSEGQYVDLMLNPERFTGYAGESAHKVWRAIYEENCFGLTEKVGIECDADGSLDGGAGKGVTELKGGLGGQTSWTDPRKQQGFGTDMRRTAAQDEDIHICHEYLDQTTGEWGPNLQCFITRLASHPDRLSNVYFNAVLLLRAVARAAPYLEAYDIETAKNKSDLAGIAKDKKVKEETKRVLDMAKTSGAGWFDEKGLFRGDDAVELRDQFKYNFRNVSRILDCTGCDKCRLWGKLQVSGIGTALKILFELDDKAFDPKRNPNLLQRSEIVALINTLHRISESLQSVEVFRKLYAKTQEEGQNKAIASPEEARQEASSRANQPIKSSPRLWYRISQSVERLRMSCKRSIWVCVQHLRRGPLHLLARMFGFDQTSQDGQSTRSEL</sequence>
<dbReference type="EMBL" id="JASBWS010000002">
    <property type="protein sequence ID" value="KAJ9117249.1"/>
    <property type="molecule type" value="Genomic_DNA"/>
</dbReference>
<reference evidence="1" key="1">
    <citation type="submission" date="2023-04" db="EMBL/GenBank/DDBJ databases">
        <title>Draft Genome sequencing of Naganishia species isolated from polar environments using Oxford Nanopore Technology.</title>
        <authorList>
            <person name="Leo P."/>
            <person name="Venkateswaran K."/>
        </authorList>
    </citation>
    <scope>NUCLEOTIDE SEQUENCE</scope>
    <source>
        <strain evidence="1">MNA-CCFEE 5262</strain>
    </source>
</reference>
<accession>A0ACC2WZM3</accession>
<protein>
    <submittedName>
        <fullName evidence="1">Uncharacterized protein</fullName>
    </submittedName>
</protein>
<organism evidence="1 2">
    <name type="scientific">Naganishia adeliensis</name>
    <dbReference type="NCBI Taxonomy" id="92952"/>
    <lineage>
        <taxon>Eukaryota</taxon>
        <taxon>Fungi</taxon>
        <taxon>Dikarya</taxon>
        <taxon>Basidiomycota</taxon>
        <taxon>Agaricomycotina</taxon>
        <taxon>Tremellomycetes</taxon>
        <taxon>Filobasidiales</taxon>
        <taxon>Filobasidiaceae</taxon>
        <taxon>Naganishia</taxon>
    </lineage>
</organism>
<comment type="caution">
    <text evidence="1">The sequence shown here is derived from an EMBL/GenBank/DDBJ whole genome shotgun (WGS) entry which is preliminary data.</text>
</comment>
<dbReference type="Proteomes" id="UP001230649">
    <property type="component" value="Unassembled WGS sequence"/>
</dbReference>
<name>A0ACC2WZM3_9TREE</name>
<evidence type="ECO:0000313" key="2">
    <source>
        <dbReference type="Proteomes" id="UP001230649"/>
    </source>
</evidence>
<keyword evidence="2" id="KW-1185">Reference proteome</keyword>
<proteinExistence type="predicted"/>